<organism evidence="1 2">
    <name type="scientific">Candidatus Zambryskibacteria bacterium CG10_big_fil_rev_8_21_14_0_10_42_12</name>
    <dbReference type="NCBI Taxonomy" id="1975115"/>
    <lineage>
        <taxon>Bacteria</taxon>
        <taxon>Candidatus Zambryskiibacteriota</taxon>
    </lineage>
</organism>
<evidence type="ECO:0000313" key="2">
    <source>
        <dbReference type="Proteomes" id="UP000231333"/>
    </source>
</evidence>
<evidence type="ECO:0000313" key="1">
    <source>
        <dbReference type="EMBL" id="PIR37968.1"/>
    </source>
</evidence>
<name>A0A2H0QUL0_9BACT</name>
<gene>
    <name evidence="1" type="ORF">COV34_02680</name>
</gene>
<dbReference type="Proteomes" id="UP000231333">
    <property type="component" value="Unassembled WGS sequence"/>
</dbReference>
<dbReference type="AlphaFoldDB" id="A0A2H0QUL0"/>
<reference evidence="1 2" key="1">
    <citation type="submission" date="2017-09" db="EMBL/GenBank/DDBJ databases">
        <title>Depth-based differentiation of microbial function through sediment-hosted aquifers and enrichment of novel symbionts in the deep terrestrial subsurface.</title>
        <authorList>
            <person name="Probst A.J."/>
            <person name="Ladd B."/>
            <person name="Jarett J.K."/>
            <person name="Geller-Mcgrath D.E."/>
            <person name="Sieber C.M."/>
            <person name="Emerson J.B."/>
            <person name="Anantharaman K."/>
            <person name="Thomas B.C."/>
            <person name="Malmstrom R."/>
            <person name="Stieglmeier M."/>
            <person name="Klingl A."/>
            <person name="Woyke T."/>
            <person name="Ryan C.M."/>
            <person name="Banfield J.F."/>
        </authorList>
    </citation>
    <scope>NUCLEOTIDE SEQUENCE [LARGE SCALE GENOMIC DNA]</scope>
    <source>
        <strain evidence="1">CG10_big_fil_rev_8_21_14_0_10_42_12</strain>
    </source>
</reference>
<comment type="caution">
    <text evidence="1">The sequence shown here is derived from an EMBL/GenBank/DDBJ whole genome shotgun (WGS) entry which is preliminary data.</text>
</comment>
<proteinExistence type="predicted"/>
<sequence>MTLWILLAICLVFMALPLVGKREIIYEMRLPKRRMTRRVAREAVLDDCATYARDRGLLVYALRHLPQASCILVKYGNVTRVYLIRKGRAMVGWRPAKGAPIDHEVLLVSSDPEKLGQALIKRIESDSLQNCRQKVA</sequence>
<accession>A0A2H0QUL0</accession>
<dbReference type="EMBL" id="PCXL01000013">
    <property type="protein sequence ID" value="PIR37968.1"/>
    <property type="molecule type" value="Genomic_DNA"/>
</dbReference>
<protein>
    <submittedName>
        <fullName evidence="1">Uncharacterized protein</fullName>
    </submittedName>
</protein>